<dbReference type="InterPro" id="IPR036909">
    <property type="entry name" value="Cyt_c-like_dom_sf"/>
</dbReference>
<dbReference type="SUPFAM" id="SSF46626">
    <property type="entry name" value="Cytochrome c"/>
    <property type="match status" value="2"/>
</dbReference>
<proteinExistence type="predicted"/>
<dbReference type="PRINTS" id="PR00604">
    <property type="entry name" value="CYTCHRMECIAB"/>
</dbReference>
<evidence type="ECO:0000259" key="8">
    <source>
        <dbReference type="PROSITE" id="PS51007"/>
    </source>
</evidence>
<evidence type="ECO:0000256" key="6">
    <source>
        <dbReference type="PROSITE-ProRule" id="PRU00433"/>
    </source>
</evidence>
<name>A0A2V2LJ68_9RHOB</name>
<dbReference type="PANTHER" id="PTHR11961">
    <property type="entry name" value="CYTOCHROME C"/>
    <property type="match status" value="1"/>
</dbReference>
<evidence type="ECO:0000313" key="9">
    <source>
        <dbReference type="EMBL" id="PWR02399.1"/>
    </source>
</evidence>
<keyword evidence="5 6" id="KW-0408">Iron</keyword>
<keyword evidence="7" id="KW-0732">Signal</keyword>
<dbReference type="GO" id="GO:0020037">
    <property type="term" value="F:heme binding"/>
    <property type="evidence" value="ECO:0007669"/>
    <property type="project" value="InterPro"/>
</dbReference>
<dbReference type="PROSITE" id="PS51007">
    <property type="entry name" value="CYTC"/>
    <property type="match status" value="2"/>
</dbReference>
<dbReference type="InterPro" id="IPR009056">
    <property type="entry name" value="Cyt_c-like_dom"/>
</dbReference>
<evidence type="ECO:0000256" key="5">
    <source>
        <dbReference type="ARBA" id="ARBA00023004"/>
    </source>
</evidence>
<evidence type="ECO:0000256" key="3">
    <source>
        <dbReference type="ARBA" id="ARBA00022723"/>
    </source>
</evidence>
<protein>
    <submittedName>
        <fullName evidence="9">Cytochrome C</fullName>
    </submittedName>
</protein>
<sequence>MSRRPLRAALLAAWLGGLAATQASGAAADTGTEAALAGGDAARGAELFGQCSGCHQVGVGAVNRVGPHLNGVFDRRAGSVPGFAYSDAMDRMGADGLIWGYRTLDAYLENPRALVSRTRMSYRGMADPGDRADVLAFLRTYSARPSDIPESPPTASDAGHDLDPAILAIQGDPDYGEYLSGECITCHSAQGADTGIPSITRWPEEDFVIALHAYKERLRPHPAMQMIAARLSDEEIAALAAYFGSLTPD</sequence>
<organism evidence="9 10">
    <name type="scientific">Meridianimarinicoccus roseus</name>
    <dbReference type="NCBI Taxonomy" id="2072018"/>
    <lineage>
        <taxon>Bacteria</taxon>
        <taxon>Pseudomonadati</taxon>
        <taxon>Pseudomonadota</taxon>
        <taxon>Alphaproteobacteria</taxon>
        <taxon>Rhodobacterales</taxon>
        <taxon>Paracoccaceae</taxon>
        <taxon>Meridianimarinicoccus</taxon>
    </lineage>
</organism>
<accession>A0A2V2LJ68</accession>
<dbReference type="Pfam" id="PF00034">
    <property type="entry name" value="Cytochrom_C"/>
    <property type="match status" value="2"/>
</dbReference>
<comment type="caution">
    <text evidence="9">The sequence shown here is derived from an EMBL/GenBank/DDBJ whole genome shotgun (WGS) entry which is preliminary data.</text>
</comment>
<keyword evidence="2 6" id="KW-0349">Heme</keyword>
<evidence type="ECO:0000256" key="7">
    <source>
        <dbReference type="SAM" id="SignalP"/>
    </source>
</evidence>
<keyword evidence="1" id="KW-0813">Transport</keyword>
<dbReference type="GO" id="GO:0046872">
    <property type="term" value="F:metal ion binding"/>
    <property type="evidence" value="ECO:0007669"/>
    <property type="project" value="UniProtKB-KW"/>
</dbReference>
<evidence type="ECO:0000256" key="1">
    <source>
        <dbReference type="ARBA" id="ARBA00022448"/>
    </source>
</evidence>
<dbReference type="EMBL" id="QGKU01000038">
    <property type="protein sequence ID" value="PWR02399.1"/>
    <property type="molecule type" value="Genomic_DNA"/>
</dbReference>
<dbReference type="AlphaFoldDB" id="A0A2V2LJ68"/>
<dbReference type="RefSeq" id="WP_109812068.1">
    <property type="nucleotide sequence ID" value="NZ_QGKU01000038.1"/>
</dbReference>
<dbReference type="Proteomes" id="UP000245680">
    <property type="component" value="Unassembled WGS sequence"/>
</dbReference>
<evidence type="ECO:0000313" key="10">
    <source>
        <dbReference type="Proteomes" id="UP000245680"/>
    </source>
</evidence>
<feature type="chain" id="PRO_5015957387" evidence="7">
    <location>
        <begin position="29"/>
        <end position="249"/>
    </location>
</feature>
<dbReference type="Gene3D" id="1.10.760.10">
    <property type="entry name" value="Cytochrome c-like domain"/>
    <property type="match status" value="2"/>
</dbReference>
<keyword evidence="10" id="KW-1185">Reference proteome</keyword>
<dbReference type="InterPro" id="IPR002327">
    <property type="entry name" value="Cyt_c_1A/1B"/>
</dbReference>
<feature type="domain" description="Cytochrome c" evidence="8">
    <location>
        <begin position="171"/>
        <end position="247"/>
    </location>
</feature>
<dbReference type="GO" id="GO:0009055">
    <property type="term" value="F:electron transfer activity"/>
    <property type="evidence" value="ECO:0007669"/>
    <property type="project" value="InterPro"/>
</dbReference>
<gene>
    <name evidence="9" type="ORF">DKT77_11820</name>
</gene>
<reference evidence="9 10" key="1">
    <citation type="submission" date="2018-05" db="EMBL/GenBank/DDBJ databases">
        <title>Rhodobacteraceae gen. nov., sp. nov. isolated from sea water.</title>
        <authorList>
            <person name="Ren Y."/>
        </authorList>
    </citation>
    <scope>NUCLEOTIDE SEQUENCE [LARGE SCALE GENOMIC DNA]</scope>
    <source>
        <strain evidence="9 10">TG-679</strain>
    </source>
</reference>
<feature type="domain" description="Cytochrome c" evidence="8">
    <location>
        <begin position="39"/>
        <end position="142"/>
    </location>
</feature>
<keyword evidence="4" id="KW-0249">Electron transport</keyword>
<feature type="signal peptide" evidence="7">
    <location>
        <begin position="1"/>
        <end position="28"/>
    </location>
</feature>
<dbReference type="OrthoDB" id="9805828at2"/>
<evidence type="ECO:0000256" key="2">
    <source>
        <dbReference type="ARBA" id="ARBA00022617"/>
    </source>
</evidence>
<evidence type="ECO:0000256" key="4">
    <source>
        <dbReference type="ARBA" id="ARBA00022982"/>
    </source>
</evidence>
<keyword evidence="3 6" id="KW-0479">Metal-binding</keyword>